<dbReference type="GO" id="GO:0006526">
    <property type="term" value="P:L-arginine biosynthetic process"/>
    <property type="evidence" value="ECO:0007669"/>
    <property type="project" value="InterPro"/>
</dbReference>
<feature type="transmembrane region" description="Helical" evidence="1">
    <location>
        <begin position="78"/>
        <end position="98"/>
    </location>
</feature>
<evidence type="ECO:0000256" key="1">
    <source>
        <dbReference type="SAM" id="Phobius"/>
    </source>
</evidence>
<gene>
    <name evidence="2" type="ORF">S06H3_64432</name>
</gene>
<accession>X1QEI3</accession>
<dbReference type="EMBL" id="BARV01043038">
    <property type="protein sequence ID" value="GAI53231.1"/>
    <property type="molecule type" value="Genomic_DNA"/>
</dbReference>
<dbReference type="GO" id="GO:0006592">
    <property type="term" value="P:ornithine biosynthetic process"/>
    <property type="evidence" value="ECO:0007669"/>
    <property type="project" value="TreeGrafter"/>
</dbReference>
<feature type="non-terminal residue" evidence="2">
    <location>
        <position position="120"/>
    </location>
</feature>
<sequence length="120" mass="12716">ARKTIEIASQYLGVKKKNIIVSSTGVIGRQLPMDKIEEGIKQCACKPRSIDGHGAAGAILTTDLVAKEIAVSISSSKFFGILTFVVINESMVAIFGSIMPEPFAMPPIIISLPPSTSILT</sequence>
<dbReference type="GO" id="GO:0004042">
    <property type="term" value="F:L-glutamate N-acetyltransferase activity"/>
    <property type="evidence" value="ECO:0007669"/>
    <property type="project" value="TreeGrafter"/>
</dbReference>
<proteinExistence type="predicted"/>
<reference evidence="2" key="1">
    <citation type="journal article" date="2014" name="Front. Microbiol.">
        <title>High frequency of phylogenetically diverse reductive dehalogenase-homologous genes in deep subseafloor sedimentary metagenomes.</title>
        <authorList>
            <person name="Kawai M."/>
            <person name="Futagami T."/>
            <person name="Toyoda A."/>
            <person name="Takaki Y."/>
            <person name="Nishi S."/>
            <person name="Hori S."/>
            <person name="Arai W."/>
            <person name="Tsubouchi T."/>
            <person name="Morono Y."/>
            <person name="Uchiyama I."/>
            <person name="Ito T."/>
            <person name="Fujiyama A."/>
            <person name="Inagaki F."/>
            <person name="Takami H."/>
        </authorList>
    </citation>
    <scope>NUCLEOTIDE SEQUENCE</scope>
    <source>
        <strain evidence="2">Expedition CK06-06</strain>
    </source>
</reference>
<dbReference type="InterPro" id="IPR002813">
    <property type="entry name" value="Arg_biosynth_ArgJ"/>
</dbReference>
<keyword evidence="1" id="KW-0472">Membrane</keyword>
<comment type="caution">
    <text evidence="2">The sequence shown here is derived from an EMBL/GenBank/DDBJ whole genome shotgun (WGS) entry which is preliminary data.</text>
</comment>
<dbReference type="PANTHER" id="PTHR23100:SF0">
    <property type="entry name" value="ARGININE BIOSYNTHESIS BIFUNCTIONAL PROTEIN ARGJ, MITOCHONDRIAL"/>
    <property type="match status" value="1"/>
</dbReference>
<dbReference type="InterPro" id="IPR016117">
    <property type="entry name" value="ArgJ-like_dom_sf"/>
</dbReference>
<keyword evidence="1" id="KW-1133">Transmembrane helix</keyword>
<dbReference type="GO" id="GO:0004358">
    <property type="term" value="F:L-glutamate N-acetyltransferase activity, acting on acetyl-L-ornithine as donor"/>
    <property type="evidence" value="ECO:0007669"/>
    <property type="project" value="InterPro"/>
</dbReference>
<dbReference type="PANTHER" id="PTHR23100">
    <property type="entry name" value="ARGININE BIOSYNTHESIS BIFUNCTIONAL PROTEIN ARGJ"/>
    <property type="match status" value="1"/>
</dbReference>
<organism evidence="2">
    <name type="scientific">marine sediment metagenome</name>
    <dbReference type="NCBI Taxonomy" id="412755"/>
    <lineage>
        <taxon>unclassified sequences</taxon>
        <taxon>metagenomes</taxon>
        <taxon>ecological metagenomes</taxon>
    </lineage>
</organism>
<protein>
    <submittedName>
        <fullName evidence="2">Uncharacterized protein</fullName>
    </submittedName>
</protein>
<dbReference type="AlphaFoldDB" id="X1QEI3"/>
<name>X1QEI3_9ZZZZ</name>
<dbReference type="SUPFAM" id="SSF56266">
    <property type="entry name" value="DmpA/ArgJ-like"/>
    <property type="match status" value="1"/>
</dbReference>
<dbReference type="Gene3D" id="3.60.70.12">
    <property type="entry name" value="L-amino peptidase D-ALA esterase/amidase"/>
    <property type="match status" value="1"/>
</dbReference>
<keyword evidence="1" id="KW-0812">Transmembrane</keyword>
<feature type="non-terminal residue" evidence="2">
    <location>
        <position position="1"/>
    </location>
</feature>
<evidence type="ECO:0000313" key="2">
    <source>
        <dbReference type="EMBL" id="GAI53231.1"/>
    </source>
</evidence>
<dbReference type="Pfam" id="PF01960">
    <property type="entry name" value="ArgJ"/>
    <property type="match status" value="1"/>
</dbReference>